<dbReference type="Pfam" id="PF00035">
    <property type="entry name" value="dsrm"/>
    <property type="match status" value="2"/>
</dbReference>
<evidence type="ECO:0000259" key="3">
    <source>
        <dbReference type="PROSITE" id="PS50137"/>
    </source>
</evidence>
<dbReference type="EMBL" id="OV121136">
    <property type="protein sequence ID" value="CAH0556721.1"/>
    <property type="molecule type" value="Genomic_DNA"/>
</dbReference>
<dbReference type="Gene3D" id="3.30.160.20">
    <property type="match status" value="2"/>
</dbReference>
<dbReference type="GO" id="GO:0070920">
    <property type="term" value="P:regulation of regulatory ncRNA processing"/>
    <property type="evidence" value="ECO:0007669"/>
    <property type="project" value="TreeGrafter"/>
</dbReference>
<dbReference type="GO" id="GO:0005737">
    <property type="term" value="C:cytoplasm"/>
    <property type="evidence" value="ECO:0007669"/>
    <property type="project" value="TreeGrafter"/>
</dbReference>
<dbReference type="InterPro" id="IPR051247">
    <property type="entry name" value="RLC_Component"/>
</dbReference>
<dbReference type="GO" id="GO:0035197">
    <property type="term" value="F:siRNA binding"/>
    <property type="evidence" value="ECO:0007669"/>
    <property type="project" value="TreeGrafter"/>
</dbReference>
<sequence length="313" mass="35509">MAKNTKTPIMVLQELTQKNHWAPPEYNIVHSTSGTHINRFDFEVHVHHIVAYGTGTSKQIGKQEAAFNALRDLKELGFYNEAENPTQQFSGGIVSPAPESPLVKFNNSYIAALSDLCFENKIANPVYKEISGTGPAHSREFTYECQISSIKTEAISTTKKAAKQLAAQKMLERIKNIVPELVKEFELSPMQSEDVALKKYKEFSIFNVVENKSVPIKDFTETLPNLARERNFTYTDFEQDLQEKTEESLKAILDKLELEYKIIEFQSEPYIAYLTLSTDTPFTLMGVGENKSIATEEIIIQTFKLLDCYLKSI</sequence>
<keyword evidence="5" id="KW-1185">Reference proteome</keyword>
<feature type="domain" description="DRBM" evidence="3">
    <location>
        <begin position="7"/>
        <end position="75"/>
    </location>
</feature>
<dbReference type="InterPro" id="IPR014720">
    <property type="entry name" value="dsRBD_dom"/>
</dbReference>
<gene>
    <name evidence="4" type="ORF">MELIAE_LOCUS7606</name>
</gene>
<accession>A0A9P0B6J4</accession>
<organism evidence="4 5">
    <name type="scientific">Brassicogethes aeneus</name>
    <name type="common">Rape pollen beetle</name>
    <name type="synonym">Meligethes aeneus</name>
    <dbReference type="NCBI Taxonomy" id="1431903"/>
    <lineage>
        <taxon>Eukaryota</taxon>
        <taxon>Metazoa</taxon>
        <taxon>Ecdysozoa</taxon>
        <taxon>Arthropoda</taxon>
        <taxon>Hexapoda</taxon>
        <taxon>Insecta</taxon>
        <taxon>Pterygota</taxon>
        <taxon>Neoptera</taxon>
        <taxon>Endopterygota</taxon>
        <taxon>Coleoptera</taxon>
        <taxon>Polyphaga</taxon>
        <taxon>Cucujiformia</taxon>
        <taxon>Nitidulidae</taxon>
        <taxon>Meligethinae</taxon>
        <taxon>Brassicogethes</taxon>
    </lineage>
</organism>
<evidence type="ECO:0000256" key="1">
    <source>
        <dbReference type="ARBA" id="ARBA00022884"/>
    </source>
</evidence>
<dbReference type="SUPFAM" id="SSF54768">
    <property type="entry name" value="dsRNA-binding domain-like"/>
    <property type="match status" value="2"/>
</dbReference>
<evidence type="ECO:0000313" key="5">
    <source>
        <dbReference type="Proteomes" id="UP001154078"/>
    </source>
</evidence>
<protein>
    <recommendedName>
        <fullName evidence="3">DRBM domain-containing protein</fullName>
    </recommendedName>
</protein>
<evidence type="ECO:0000313" key="4">
    <source>
        <dbReference type="EMBL" id="CAH0556721.1"/>
    </source>
</evidence>
<dbReference type="Proteomes" id="UP001154078">
    <property type="component" value="Chromosome 5"/>
</dbReference>
<name>A0A9P0B6J4_BRAAE</name>
<dbReference type="GO" id="GO:0003725">
    <property type="term" value="F:double-stranded RNA binding"/>
    <property type="evidence" value="ECO:0007669"/>
    <property type="project" value="TreeGrafter"/>
</dbReference>
<dbReference type="AlphaFoldDB" id="A0A9P0B6J4"/>
<dbReference type="PROSITE" id="PS50137">
    <property type="entry name" value="DS_RBD"/>
    <property type="match status" value="2"/>
</dbReference>
<dbReference type="SMART" id="SM00358">
    <property type="entry name" value="DSRM"/>
    <property type="match status" value="2"/>
</dbReference>
<dbReference type="PANTHER" id="PTHR46205">
    <property type="entry name" value="LOQUACIOUS, ISOFORM B"/>
    <property type="match status" value="1"/>
</dbReference>
<reference evidence="4" key="1">
    <citation type="submission" date="2021-12" db="EMBL/GenBank/DDBJ databases">
        <authorList>
            <person name="King R."/>
        </authorList>
    </citation>
    <scope>NUCLEOTIDE SEQUENCE</scope>
</reference>
<dbReference type="OrthoDB" id="5961559at2759"/>
<evidence type="ECO:0000256" key="2">
    <source>
        <dbReference type="PROSITE-ProRule" id="PRU00266"/>
    </source>
</evidence>
<dbReference type="GO" id="GO:0030422">
    <property type="term" value="P:siRNA processing"/>
    <property type="evidence" value="ECO:0007669"/>
    <property type="project" value="TreeGrafter"/>
</dbReference>
<keyword evidence="1 2" id="KW-0694">RNA-binding</keyword>
<feature type="domain" description="DRBM" evidence="3">
    <location>
        <begin position="108"/>
        <end position="176"/>
    </location>
</feature>
<proteinExistence type="predicted"/>
<dbReference type="GO" id="GO:0070578">
    <property type="term" value="C:RISC-loading complex"/>
    <property type="evidence" value="ECO:0007669"/>
    <property type="project" value="TreeGrafter"/>
</dbReference>
<dbReference type="PANTHER" id="PTHR46205:SF3">
    <property type="entry name" value="LOQUACIOUS, ISOFORM B"/>
    <property type="match status" value="1"/>
</dbReference>
<dbReference type="GO" id="GO:0016442">
    <property type="term" value="C:RISC complex"/>
    <property type="evidence" value="ECO:0007669"/>
    <property type="project" value="TreeGrafter"/>
</dbReference>
<dbReference type="GO" id="GO:0005634">
    <property type="term" value="C:nucleus"/>
    <property type="evidence" value="ECO:0007669"/>
    <property type="project" value="TreeGrafter"/>
</dbReference>